<dbReference type="OrthoDB" id="5095652at2759"/>
<name>A0A9P9HCT3_FUSRE</name>
<dbReference type="GeneID" id="70228019"/>
<organism evidence="3 4">
    <name type="scientific">Fusarium redolens</name>
    <dbReference type="NCBI Taxonomy" id="48865"/>
    <lineage>
        <taxon>Eukaryota</taxon>
        <taxon>Fungi</taxon>
        <taxon>Dikarya</taxon>
        <taxon>Ascomycota</taxon>
        <taxon>Pezizomycotina</taxon>
        <taxon>Sordariomycetes</taxon>
        <taxon>Hypocreomycetidae</taxon>
        <taxon>Hypocreales</taxon>
        <taxon>Nectriaceae</taxon>
        <taxon>Fusarium</taxon>
        <taxon>Fusarium redolens species complex</taxon>
    </lineage>
</organism>
<comment type="caution">
    <text evidence="3">The sequence shown here is derived from an EMBL/GenBank/DDBJ whole genome shotgun (WGS) entry which is preliminary data.</text>
</comment>
<gene>
    <name evidence="3" type="ORF">BKA55DRAFT_675337</name>
</gene>
<evidence type="ECO:0000256" key="2">
    <source>
        <dbReference type="SAM" id="MobiDB-lite"/>
    </source>
</evidence>
<sequence>MARNRPSSRRRHVWRKAREMEEKGQAEAASDPAQASTTEAATSASAHDAKDTADETKARPCKHRHLPDRHYYYREEKFDLRFFTLDRRINERLDDNIAKGRAAIDAEYHHHTEELPREHKKLLTKVEREAYKIQRGYRMDIRNTEREVASLKRKVAEMQEENEDLRDEIRRERRRTRRMMFQRYDDSSHGQEAECAE</sequence>
<dbReference type="EMBL" id="JAGMUX010000007">
    <property type="protein sequence ID" value="KAH7254139.1"/>
    <property type="molecule type" value="Genomic_DNA"/>
</dbReference>
<dbReference type="Proteomes" id="UP000720189">
    <property type="component" value="Unassembled WGS sequence"/>
</dbReference>
<keyword evidence="4" id="KW-1185">Reference proteome</keyword>
<feature type="compositionally biased region" description="Basic residues" evidence="2">
    <location>
        <begin position="1"/>
        <end position="15"/>
    </location>
</feature>
<evidence type="ECO:0000313" key="4">
    <source>
        <dbReference type="Proteomes" id="UP000720189"/>
    </source>
</evidence>
<dbReference type="AlphaFoldDB" id="A0A9P9HCT3"/>
<feature type="coiled-coil region" evidence="1">
    <location>
        <begin position="134"/>
        <end position="175"/>
    </location>
</feature>
<keyword evidence="1" id="KW-0175">Coiled coil</keyword>
<feature type="compositionally biased region" description="Basic and acidic residues" evidence="2">
    <location>
        <begin position="16"/>
        <end position="25"/>
    </location>
</feature>
<reference evidence="3" key="1">
    <citation type="journal article" date="2021" name="Nat. Commun.">
        <title>Genetic determinants of endophytism in the Arabidopsis root mycobiome.</title>
        <authorList>
            <person name="Mesny F."/>
            <person name="Miyauchi S."/>
            <person name="Thiergart T."/>
            <person name="Pickel B."/>
            <person name="Atanasova L."/>
            <person name="Karlsson M."/>
            <person name="Huettel B."/>
            <person name="Barry K.W."/>
            <person name="Haridas S."/>
            <person name="Chen C."/>
            <person name="Bauer D."/>
            <person name="Andreopoulos W."/>
            <person name="Pangilinan J."/>
            <person name="LaButti K."/>
            <person name="Riley R."/>
            <person name="Lipzen A."/>
            <person name="Clum A."/>
            <person name="Drula E."/>
            <person name="Henrissat B."/>
            <person name="Kohler A."/>
            <person name="Grigoriev I.V."/>
            <person name="Martin F.M."/>
            <person name="Hacquard S."/>
        </authorList>
    </citation>
    <scope>NUCLEOTIDE SEQUENCE</scope>
    <source>
        <strain evidence="3">MPI-CAGE-AT-0023</strain>
    </source>
</reference>
<feature type="compositionally biased region" description="Basic and acidic residues" evidence="2">
    <location>
        <begin position="47"/>
        <end position="58"/>
    </location>
</feature>
<feature type="compositionally biased region" description="Low complexity" evidence="2">
    <location>
        <begin position="33"/>
        <end position="46"/>
    </location>
</feature>
<protein>
    <submittedName>
        <fullName evidence="3">Uncharacterized protein</fullName>
    </submittedName>
</protein>
<proteinExistence type="predicted"/>
<evidence type="ECO:0000256" key="1">
    <source>
        <dbReference type="SAM" id="Coils"/>
    </source>
</evidence>
<dbReference type="RefSeq" id="XP_046050386.1">
    <property type="nucleotide sequence ID" value="XM_046198065.1"/>
</dbReference>
<feature type="region of interest" description="Disordered" evidence="2">
    <location>
        <begin position="1"/>
        <end position="61"/>
    </location>
</feature>
<evidence type="ECO:0000313" key="3">
    <source>
        <dbReference type="EMBL" id="KAH7254139.1"/>
    </source>
</evidence>
<accession>A0A9P9HCT3</accession>